<feature type="domain" description="ABC transmembrane type-1" evidence="8">
    <location>
        <begin position="84"/>
        <end position="264"/>
    </location>
</feature>
<evidence type="ECO:0000259" key="8">
    <source>
        <dbReference type="PROSITE" id="PS50928"/>
    </source>
</evidence>
<dbReference type="SUPFAM" id="SSF161098">
    <property type="entry name" value="MetI-like"/>
    <property type="match status" value="1"/>
</dbReference>
<dbReference type="PANTHER" id="PTHR30151">
    <property type="entry name" value="ALKANE SULFONATE ABC TRANSPORTER-RELATED, MEMBRANE SUBUNIT"/>
    <property type="match status" value="1"/>
</dbReference>
<feature type="transmembrane region" description="Helical" evidence="7">
    <location>
        <begin position="213"/>
        <end position="233"/>
    </location>
</feature>
<feature type="transmembrane region" description="Helical" evidence="7">
    <location>
        <begin position="150"/>
        <end position="169"/>
    </location>
</feature>
<comment type="similarity">
    <text evidence="7">Belongs to the binding-protein-dependent transport system permease family.</text>
</comment>
<reference evidence="9" key="1">
    <citation type="journal article" date="2014" name="Int. J. Syst. Evol. Microbiol.">
        <title>Complete genome sequence of Corynebacterium casei LMG S-19264T (=DSM 44701T), isolated from a smear-ripened cheese.</title>
        <authorList>
            <consortium name="US DOE Joint Genome Institute (JGI-PGF)"/>
            <person name="Walter F."/>
            <person name="Albersmeier A."/>
            <person name="Kalinowski J."/>
            <person name="Ruckert C."/>
        </authorList>
    </citation>
    <scope>NUCLEOTIDE SEQUENCE</scope>
    <source>
        <strain evidence="9">CGMCC 1.12987</strain>
    </source>
</reference>
<dbReference type="AlphaFoldDB" id="A0A917D1C5"/>
<keyword evidence="2 7" id="KW-0813">Transport</keyword>
<feature type="transmembrane region" description="Helical" evidence="7">
    <location>
        <begin position="245"/>
        <end position="267"/>
    </location>
</feature>
<keyword evidence="3" id="KW-1003">Cell membrane</keyword>
<evidence type="ECO:0000313" key="10">
    <source>
        <dbReference type="Proteomes" id="UP000644756"/>
    </source>
</evidence>
<gene>
    <name evidence="9" type="ORF">GCM10010916_24320</name>
</gene>
<dbReference type="Gene3D" id="1.10.3720.10">
    <property type="entry name" value="MetI-like"/>
    <property type="match status" value="1"/>
</dbReference>
<dbReference type="Proteomes" id="UP000644756">
    <property type="component" value="Unassembled WGS sequence"/>
</dbReference>
<organism evidence="9 10">
    <name type="scientific">Paenibacillus abyssi</name>
    <dbReference type="NCBI Taxonomy" id="1340531"/>
    <lineage>
        <taxon>Bacteria</taxon>
        <taxon>Bacillati</taxon>
        <taxon>Bacillota</taxon>
        <taxon>Bacilli</taxon>
        <taxon>Bacillales</taxon>
        <taxon>Paenibacillaceae</taxon>
        <taxon>Paenibacillus</taxon>
    </lineage>
</organism>
<protein>
    <submittedName>
        <fullName evidence="9">Taurine ABC transporter permease</fullName>
    </submittedName>
</protein>
<keyword evidence="10" id="KW-1185">Reference proteome</keyword>
<keyword evidence="4 7" id="KW-0812">Transmembrane</keyword>
<dbReference type="CDD" id="cd06261">
    <property type="entry name" value="TM_PBP2"/>
    <property type="match status" value="1"/>
</dbReference>
<dbReference type="InterPro" id="IPR035906">
    <property type="entry name" value="MetI-like_sf"/>
</dbReference>
<dbReference type="PROSITE" id="PS50928">
    <property type="entry name" value="ABC_TM1"/>
    <property type="match status" value="1"/>
</dbReference>
<reference evidence="9" key="2">
    <citation type="submission" date="2020-09" db="EMBL/GenBank/DDBJ databases">
        <authorList>
            <person name="Sun Q."/>
            <person name="Zhou Y."/>
        </authorList>
    </citation>
    <scope>NUCLEOTIDE SEQUENCE</scope>
    <source>
        <strain evidence="9">CGMCC 1.12987</strain>
    </source>
</reference>
<dbReference type="RefSeq" id="WP_188531326.1">
    <property type="nucleotide sequence ID" value="NZ_BMGR01000007.1"/>
</dbReference>
<evidence type="ECO:0000256" key="4">
    <source>
        <dbReference type="ARBA" id="ARBA00022692"/>
    </source>
</evidence>
<feature type="transmembrane region" description="Helical" evidence="7">
    <location>
        <begin position="190"/>
        <end position="207"/>
    </location>
</feature>
<dbReference type="GO" id="GO:0055085">
    <property type="term" value="P:transmembrane transport"/>
    <property type="evidence" value="ECO:0007669"/>
    <property type="project" value="InterPro"/>
</dbReference>
<proteinExistence type="inferred from homology"/>
<accession>A0A917D1C5</accession>
<feature type="transmembrane region" description="Helical" evidence="7">
    <location>
        <begin position="33"/>
        <end position="50"/>
    </location>
</feature>
<feature type="transmembrane region" description="Helical" evidence="7">
    <location>
        <begin position="91"/>
        <end position="112"/>
    </location>
</feature>
<name>A0A917D1C5_9BACL</name>
<feature type="transmembrane region" description="Helical" evidence="7">
    <location>
        <begin position="124"/>
        <end position="144"/>
    </location>
</feature>
<dbReference type="Pfam" id="PF00528">
    <property type="entry name" value="BPD_transp_1"/>
    <property type="match status" value="1"/>
</dbReference>
<dbReference type="EMBL" id="BMGR01000007">
    <property type="protein sequence ID" value="GGG06525.1"/>
    <property type="molecule type" value="Genomic_DNA"/>
</dbReference>
<evidence type="ECO:0000256" key="1">
    <source>
        <dbReference type="ARBA" id="ARBA00004651"/>
    </source>
</evidence>
<evidence type="ECO:0000256" key="2">
    <source>
        <dbReference type="ARBA" id="ARBA00022448"/>
    </source>
</evidence>
<dbReference type="InterPro" id="IPR000515">
    <property type="entry name" value="MetI-like"/>
</dbReference>
<dbReference type="PANTHER" id="PTHR30151:SF0">
    <property type="entry name" value="ABC TRANSPORTER PERMEASE PROTEIN MJ0413-RELATED"/>
    <property type="match status" value="1"/>
</dbReference>
<comment type="caution">
    <text evidence="9">The sequence shown here is derived from an EMBL/GenBank/DDBJ whole genome shotgun (WGS) entry which is preliminary data.</text>
</comment>
<evidence type="ECO:0000256" key="7">
    <source>
        <dbReference type="RuleBase" id="RU363032"/>
    </source>
</evidence>
<evidence type="ECO:0000256" key="6">
    <source>
        <dbReference type="ARBA" id="ARBA00023136"/>
    </source>
</evidence>
<keyword evidence="6 7" id="KW-0472">Membrane</keyword>
<keyword evidence="5 7" id="KW-1133">Transmembrane helix</keyword>
<dbReference type="GO" id="GO:0005886">
    <property type="term" value="C:plasma membrane"/>
    <property type="evidence" value="ECO:0007669"/>
    <property type="project" value="UniProtKB-SubCell"/>
</dbReference>
<evidence type="ECO:0000313" key="9">
    <source>
        <dbReference type="EMBL" id="GGG06525.1"/>
    </source>
</evidence>
<comment type="subcellular location">
    <subcellularLocation>
        <location evidence="1 7">Cell membrane</location>
        <topology evidence="1 7">Multi-pass membrane protein</topology>
    </subcellularLocation>
</comment>
<sequence>MNTSQKAAEVTGIDLSSFPKRQWNRFYYSNERFILGASGVVFLLALWELIVRVNLVDPLFTSSPARIWTAGIQYVSSEGFVNDFIASGSELLAGFGLALVIGIPLGIVMGWYPKFNYLVDPIFNFLYASPRIALVPLFIIWFGIGMGSKVAIIFLSSIFPIVFNTLMGVKTIDPVLLNVPRSYNAKDYQIFKTVVLPSSVPAIISGVRLGLGHALIGVVVGEMTAATMGVGHMMFTAGQTFQTDLVFVGLIIIAGFGVILTSLVQLLERHFDKWRVDIHK</sequence>
<evidence type="ECO:0000256" key="3">
    <source>
        <dbReference type="ARBA" id="ARBA00022475"/>
    </source>
</evidence>
<evidence type="ECO:0000256" key="5">
    <source>
        <dbReference type="ARBA" id="ARBA00022989"/>
    </source>
</evidence>